<dbReference type="EMBL" id="BMXP01000002">
    <property type="protein sequence ID" value="GGW81494.1"/>
    <property type="molecule type" value="Genomic_DNA"/>
</dbReference>
<keyword evidence="1" id="KW-0812">Transmembrane</keyword>
<dbReference type="InterPro" id="IPR013229">
    <property type="entry name" value="PEGA"/>
</dbReference>
<accession>A0A918MXG9</accession>
<keyword evidence="5" id="KW-1185">Reference proteome</keyword>
<dbReference type="Pfam" id="PF03781">
    <property type="entry name" value="FGE-sulfatase"/>
    <property type="match status" value="1"/>
</dbReference>
<dbReference type="InterPro" id="IPR016187">
    <property type="entry name" value="CTDL_fold"/>
</dbReference>
<comment type="caution">
    <text evidence="4">The sequence shown here is derived from an EMBL/GenBank/DDBJ whole genome shotgun (WGS) entry which is preliminary data.</text>
</comment>
<evidence type="ECO:0008006" key="6">
    <source>
        <dbReference type="Google" id="ProtNLM"/>
    </source>
</evidence>
<dbReference type="RefSeq" id="WP_189404611.1">
    <property type="nucleotide sequence ID" value="NZ_BMXP01000002.1"/>
</dbReference>
<dbReference type="InterPro" id="IPR005532">
    <property type="entry name" value="SUMF_dom"/>
</dbReference>
<protein>
    <recommendedName>
        <fullName evidence="6">PEGA domain-containing protein</fullName>
    </recommendedName>
</protein>
<gene>
    <name evidence="4" type="ORF">GCM10007391_13350</name>
</gene>
<evidence type="ECO:0000313" key="4">
    <source>
        <dbReference type="EMBL" id="GGW81494.1"/>
    </source>
</evidence>
<dbReference type="SUPFAM" id="SSF56436">
    <property type="entry name" value="C-type lectin-like"/>
    <property type="match status" value="1"/>
</dbReference>
<dbReference type="AlphaFoldDB" id="A0A918MXG9"/>
<dbReference type="PANTHER" id="PTHR23150:SF19">
    <property type="entry name" value="FORMYLGLYCINE-GENERATING ENZYME"/>
    <property type="match status" value="1"/>
</dbReference>
<dbReference type="PANTHER" id="PTHR23150">
    <property type="entry name" value="SULFATASE MODIFYING FACTOR 1, 2"/>
    <property type="match status" value="1"/>
</dbReference>
<feature type="domain" description="Sulfatase-modifying factor enzyme-like" evidence="2">
    <location>
        <begin position="460"/>
        <end position="657"/>
    </location>
</feature>
<name>A0A918MXG9_9ALTE</name>
<evidence type="ECO:0000313" key="5">
    <source>
        <dbReference type="Proteomes" id="UP000631300"/>
    </source>
</evidence>
<dbReference type="Proteomes" id="UP000631300">
    <property type="component" value="Unassembled WGS sequence"/>
</dbReference>
<keyword evidence="1" id="KW-0472">Membrane</keyword>
<dbReference type="Pfam" id="PF08308">
    <property type="entry name" value="PEGA"/>
    <property type="match status" value="2"/>
</dbReference>
<dbReference type="GO" id="GO:0120147">
    <property type="term" value="F:formylglycine-generating oxidase activity"/>
    <property type="evidence" value="ECO:0007669"/>
    <property type="project" value="TreeGrafter"/>
</dbReference>
<reference evidence="4" key="1">
    <citation type="journal article" date="2014" name="Int. J. Syst. Evol. Microbiol.">
        <title>Complete genome sequence of Corynebacterium casei LMG S-19264T (=DSM 44701T), isolated from a smear-ripened cheese.</title>
        <authorList>
            <consortium name="US DOE Joint Genome Institute (JGI-PGF)"/>
            <person name="Walter F."/>
            <person name="Albersmeier A."/>
            <person name="Kalinowski J."/>
            <person name="Ruckert C."/>
        </authorList>
    </citation>
    <scope>NUCLEOTIDE SEQUENCE</scope>
    <source>
        <strain evidence="4">KCTC 22164</strain>
    </source>
</reference>
<proteinExistence type="predicted"/>
<dbReference type="InterPro" id="IPR042095">
    <property type="entry name" value="SUMF_sf"/>
</dbReference>
<evidence type="ECO:0000259" key="3">
    <source>
        <dbReference type="Pfam" id="PF08308"/>
    </source>
</evidence>
<evidence type="ECO:0000256" key="1">
    <source>
        <dbReference type="SAM" id="Phobius"/>
    </source>
</evidence>
<reference evidence="4" key="2">
    <citation type="submission" date="2020-09" db="EMBL/GenBank/DDBJ databases">
        <authorList>
            <person name="Sun Q."/>
            <person name="Kim S."/>
        </authorList>
    </citation>
    <scope>NUCLEOTIDE SEQUENCE</scope>
    <source>
        <strain evidence="4">KCTC 22164</strain>
    </source>
</reference>
<sequence length="660" mass="72059">MGSIETQIAKGKRRRKLLAIVMTLGAVTLAVVYALWMFFTKGYSLTVLPAEAARTQQFAVQSGNALFIDNKLYVIGSNAAITVSAQKFRAASLTVNDASPSNIEVELQPLPATLNITTAPVARDIVWSVNGETVARAERLQTTLEPGNYTITARHPAYETASVRIDADIAAQIEQTLTLTPVRGEIQIDSSPQGASVTVNGKAAGQTPLSLDREGGEYTVTVEKTGYQVVSDTIALTASQRDPQRNYHLQPLQATVTVNATPAGGALLVNGTPVTSPVSIDADTAAQFRYAKPGYLSESRTLNLGPGETQTLSFALKKEMGSVRIEASEQASVEVNGQPQGNTPLTLSLQALPTDIVVRKPGYRQVQQSVTPSQDSTKIVRVELLREFDARRREGKPLFVSGLGIQMIRVKPKAFTMGSPDNDSDRKSNEHQVDVDFSRPFWVSAHEITEAQYNASLGKAGGSTLPVTGVSWEQAAVFANWLSEKEGLLPFYVIRQGRVAGVKPSARGYRLPTEAEWEFIARLNRRAAPTRYVWGTQETLRDKQGNFADESVKGTQTFYLRGYNDGFAALAPVGSFKAERGGFYDLDGNAREWVHDRYTITPPDSERRYSDYLGAQRGDSHVVKGASYKTGRLKNIRASVRNGESTPAEDIGFRIARYDR</sequence>
<feature type="domain" description="PEGA" evidence="3">
    <location>
        <begin position="322"/>
        <end position="384"/>
    </location>
</feature>
<feature type="domain" description="PEGA" evidence="3">
    <location>
        <begin position="184"/>
        <end position="251"/>
    </location>
</feature>
<feature type="transmembrane region" description="Helical" evidence="1">
    <location>
        <begin position="17"/>
        <end position="39"/>
    </location>
</feature>
<dbReference type="Gene3D" id="3.90.1580.10">
    <property type="entry name" value="paralog of FGE (formylglycine-generating enzyme)"/>
    <property type="match status" value="1"/>
</dbReference>
<organism evidence="4 5">
    <name type="scientific">Alteromonas halophila</name>
    <dbReference type="NCBI Taxonomy" id="516698"/>
    <lineage>
        <taxon>Bacteria</taxon>
        <taxon>Pseudomonadati</taxon>
        <taxon>Pseudomonadota</taxon>
        <taxon>Gammaproteobacteria</taxon>
        <taxon>Alteromonadales</taxon>
        <taxon>Alteromonadaceae</taxon>
        <taxon>Alteromonas/Salinimonas group</taxon>
        <taxon>Alteromonas</taxon>
    </lineage>
</organism>
<keyword evidence="1" id="KW-1133">Transmembrane helix</keyword>
<evidence type="ECO:0000259" key="2">
    <source>
        <dbReference type="Pfam" id="PF03781"/>
    </source>
</evidence>
<dbReference type="InterPro" id="IPR051043">
    <property type="entry name" value="Sulfatase_Mod_Factor_Kinase"/>
</dbReference>